<evidence type="ECO:0000256" key="19">
    <source>
        <dbReference type="ARBA" id="ARBA00057025"/>
    </source>
</evidence>
<feature type="region of interest" description="Disordered" evidence="25">
    <location>
        <begin position="120"/>
        <end position="141"/>
    </location>
</feature>
<feature type="compositionally biased region" description="Acidic residues" evidence="25">
    <location>
        <begin position="469"/>
        <end position="478"/>
    </location>
</feature>
<keyword evidence="6" id="KW-0963">Cytoplasm</keyword>
<dbReference type="GO" id="GO:0046872">
    <property type="term" value="F:metal ion binding"/>
    <property type="evidence" value="ECO:0007669"/>
    <property type="project" value="UniProtKB-KW"/>
</dbReference>
<evidence type="ECO:0000256" key="4">
    <source>
        <dbReference type="ARBA" id="ARBA00012513"/>
    </source>
</evidence>
<comment type="subcellular location">
    <subcellularLocation>
        <location evidence="2">Cytoplasm</location>
    </subcellularLocation>
</comment>
<evidence type="ECO:0000256" key="12">
    <source>
        <dbReference type="ARBA" id="ARBA00022777"/>
    </source>
</evidence>
<dbReference type="PROSITE" id="PS01245">
    <property type="entry name" value="RIO1"/>
    <property type="match status" value="1"/>
</dbReference>
<keyword evidence="10" id="KW-0479">Metal-binding</keyword>
<evidence type="ECO:0000256" key="20">
    <source>
        <dbReference type="ARBA" id="ARBA00063876"/>
    </source>
</evidence>
<feature type="compositionally biased region" description="Basic and acidic residues" evidence="25">
    <location>
        <begin position="479"/>
        <end position="495"/>
    </location>
</feature>
<dbReference type="PIRSF" id="PIRSF038147">
    <property type="entry name" value="Ser/Thr_PK_RIO1"/>
    <property type="match status" value="1"/>
</dbReference>
<evidence type="ECO:0000259" key="26">
    <source>
        <dbReference type="SMART" id="SM00090"/>
    </source>
</evidence>
<evidence type="ECO:0000256" key="15">
    <source>
        <dbReference type="ARBA" id="ARBA00022842"/>
    </source>
</evidence>
<evidence type="ECO:0000256" key="9">
    <source>
        <dbReference type="ARBA" id="ARBA00022679"/>
    </source>
</evidence>
<evidence type="ECO:0000313" key="27">
    <source>
        <dbReference type="EMBL" id="KAK7865835.1"/>
    </source>
</evidence>
<comment type="catalytic activity">
    <reaction evidence="17 21">
        <text>L-seryl-[protein] + ATP = O-phospho-L-seryl-[protein] + ADP + H(+)</text>
        <dbReference type="Rhea" id="RHEA:17989"/>
        <dbReference type="Rhea" id="RHEA-COMP:9863"/>
        <dbReference type="Rhea" id="RHEA-COMP:11604"/>
        <dbReference type="ChEBI" id="CHEBI:15378"/>
        <dbReference type="ChEBI" id="CHEBI:29999"/>
        <dbReference type="ChEBI" id="CHEBI:30616"/>
        <dbReference type="ChEBI" id="CHEBI:83421"/>
        <dbReference type="ChEBI" id="CHEBI:456216"/>
        <dbReference type="EC" id="2.7.11.1"/>
    </reaction>
</comment>
<evidence type="ECO:0000256" key="16">
    <source>
        <dbReference type="ARBA" id="ARBA00047899"/>
    </source>
</evidence>
<dbReference type="Gene3D" id="3.30.200.20">
    <property type="entry name" value="Phosphorylase Kinase, domain 1"/>
    <property type="match status" value="1"/>
</dbReference>
<dbReference type="FunFam" id="3.30.200.20:FF:000148">
    <property type="entry name" value="Serine/threonine-protein kinase RIO1"/>
    <property type="match status" value="1"/>
</dbReference>
<dbReference type="EMBL" id="JAZDUA010000165">
    <property type="protein sequence ID" value="KAK7865835.1"/>
    <property type="molecule type" value="Genomic_DNA"/>
</dbReference>
<feature type="active site" description="Proton acceptor" evidence="22">
    <location>
        <position position="308"/>
    </location>
</feature>
<dbReference type="InterPro" id="IPR018935">
    <property type="entry name" value="RIO_kinase_CS"/>
</dbReference>
<reference evidence="27 28" key="1">
    <citation type="submission" date="2024-03" db="EMBL/GenBank/DDBJ databases">
        <title>The genome assembly and annotation of the cricket Gryllus longicercus Weissman &amp; Gray.</title>
        <authorList>
            <person name="Szrajer S."/>
            <person name="Gray D."/>
            <person name="Ylla G."/>
        </authorList>
    </citation>
    <scope>NUCLEOTIDE SEQUENCE [LARGE SCALE GENOMIC DNA]</scope>
    <source>
        <strain evidence="27">DAG 2021-001</strain>
        <tissue evidence="27">Whole body minus gut</tissue>
    </source>
</reference>
<feature type="binding site" evidence="23">
    <location>
        <position position="192"/>
    </location>
    <ligand>
        <name>ATP</name>
        <dbReference type="ChEBI" id="CHEBI:30616"/>
    </ligand>
</feature>
<keyword evidence="12 21" id="KW-0418">Kinase</keyword>
<evidence type="ECO:0000256" key="1">
    <source>
        <dbReference type="ARBA" id="ARBA00001946"/>
    </source>
</evidence>
<evidence type="ECO:0000256" key="17">
    <source>
        <dbReference type="ARBA" id="ARBA00048679"/>
    </source>
</evidence>
<dbReference type="AlphaFoldDB" id="A0AAN9VPM7"/>
<evidence type="ECO:0000256" key="21">
    <source>
        <dbReference type="PIRNR" id="PIRNR038147"/>
    </source>
</evidence>
<keyword evidence="8 21" id="KW-0723">Serine/threonine-protein kinase</keyword>
<dbReference type="InterPro" id="IPR000687">
    <property type="entry name" value="RIO_kinase"/>
</dbReference>
<keyword evidence="11 21" id="KW-0547">Nucleotide-binding</keyword>
<evidence type="ECO:0000256" key="3">
    <source>
        <dbReference type="ARBA" id="ARBA00009196"/>
    </source>
</evidence>
<dbReference type="InterPro" id="IPR051272">
    <property type="entry name" value="RIO-type_Ser/Thr_kinase"/>
</dbReference>
<protein>
    <recommendedName>
        <fullName evidence="5 21">Serine/threonine-protein kinase RIO1</fullName>
        <ecNumber evidence="4 21">2.7.11.1</ecNumber>
    </recommendedName>
</protein>
<dbReference type="Proteomes" id="UP001378592">
    <property type="component" value="Unassembled WGS sequence"/>
</dbReference>
<keyword evidence="15" id="KW-0460">Magnesium</keyword>
<dbReference type="InterPro" id="IPR011009">
    <property type="entry name" value="Kinase-like_dom_sf"/>
</dbReference>
<comment type="subunit">
    <text evidence="20">Associates with the precursor of the 40S ribosome subunit. Interacts (via its N-terminus) with PRMT5 (via its N-terminus). Interacts with WDR77. Found in a PRMT5 complex composed of PRMT5, WDR77 and RIOK1. Interacts (via its C-terminus) with NCL; this interaction targets NCL for PRTM5 methylation.</text>
</comment>
<feature type="compositionally biased region" description="Basic residues" evidence="25">
    <location>
        <begin position="514"/>
        <end position="532"/>
    </location>
</feature>
<evidence type="ECO:0000256" key="8">
    <source>
        <dbReference type="ARBA" id="ARBA00022527"/>
    </source>
</evidence>
<dbReference type="Gene3D" id="1.10.510.10">
    <property type="entry name" value="Transferase(Phosphotransferase) domain 1"/>
    <property type="match status" value="1"/>
</dbReference>
<dbReference type="CDD" id="cd05147">
    <property type="entry name" value="RIO1_euk"/>
    <property type="match status" value="1"/>
</dbReference>
<comment type="caution">
    <text evidence="27">The sequence shown here is derived from an EMBL/GenBank/DDBJ whole genome shotgun (WGS) entry which is preliminary data.</text>
</comment>
<keyword evidence="14 21" id="KW-0067">ATP-binding</keyword>
<evidence type="ECO:0000256" key="5">
    <source>
        <dbReference type="ARBA" id="ARBA00016038"/>
    </source>
</evidence>
<evidence type="ECO:0000256" key="11">
    <source>
        <dbReference type="ARBA" id="ARBA00022741"/>
    </source>
</evidence>
<evidence type="ECO:0000256" key="7">
    <source>
        <dbReference type="ARBA" id="ARBA00022517"/>
    </source>
</evidence>
<feature type="domain" description="RIO kinase" evidence="26">
    <location>
        <begin position="135"/>
        <end position="371"/>
    </location>
</feature>
<dbReference type="SMART" id="SM00090">
    <property type="entry name" value="RIO"/>
    <property type="match status" value="1"/>
</dbReference>
<dbReference type="SUPFAM" id="SSF56112">
    <property type="entry name" value="Protein kinase-like (PK-like)"/>
    <property type="match status" value="1"/>
</dbReference>
<keyword evidence="13" id="KW-0378">Hydrolase</keyword>
<keyword evidence="9 21" id="KW-0808">Transferase</keyword>
<keyword evidence="28" id="KW-1185">Reference proteome</keyword>
<dbReference type="GO" id="GO:0004674">
    <property type="term" value="F:protein serine/threonine kinase activity"/>
    <property type="evidence" value="ECO:0007669"/>
    <property type="project" value="UniProtKB-KW"/>
</dbReference>
<gene>
    <name evidence="27" type="ORF">R5R35_001289</name>
</gene>
<feature type="active site" description="4-aspartylphosphate intermediate" evidence="22">
    <location>
        <position position="325"/>
    </location>
</feature>
<accession>A0AAN9VPM7</accession>
<evidence type="ECO:0000256" key="13">
    <source>
        <dbReference type="ARBA" id="ARBA00022801"/>
    </source>
</evidence>
<keyword evidence="7" id="KW-0690">Ribosome biogenesis</keyword>
<feature type="compositionally biased region" description="Basic and acidic residues" evidence="25">
    <location>
        <begin position="122"/>
        <end position="141"/>
    </location>
</feature>
<proteinExistence type="inferred from homology"/>
<evidence type="ECO:0000256" key="14">
    <source>
        <dbReference type="ARBA" id="ARBA00022840"/>
    </source>
</evidence>
<dbReference type="EC" id="2.7.11.1" evidence="4 21"/>
<evidence type="ECO:0000313" key="28">
    <source>
        <dbReference type="Proteomes" id="UP001378592"/>
    </source>
</evidence>
<evidence type="ECO:0000256" key="25">
    <source>
        <dbReference type="SAM" id="MobiDB-lite"/>
    </source>
</evidence>
<evidence type="ECO:0000256" key="22">
    <source>
        <dbReference type="PIRSR" id="PIRSR038147-1"/>
    </source>
</evidence>
<feature type="binding site" evidence="24">
    <location>
        <position position="325"/>
    </location>
    <ligand>
        <name>Mg(2+)</name>
        <dbReference type="ChEBI" id="CHEBI:18420"/>
    </ligand>
</feature>
<dbReference type="PANTHER" id="PTHR45723">
    <property type="entry name" value="SERINE/THREONINE-PROTEIN KINASE RIO1"/>
    <property type="match status" value="1"/>
</dbReference>
<dbReference type="InterPro" id="IPR017407">
    <property type="entry name" value="Ser/Thr_kinase_Rio1"/>
</dbReference>
<evidence type="ECO:0000256" key="24">
    <source>
        <dbReference type="PIRSR" id="PIRSR038147-3"/>
    </source>
</evidence>
<evidence type="ECO:0000256" key="23">
    <source>
        <dbReference type="PIRSR" id="PIRSR038147-2"/>
    </source>
</evidence>
<dbReference type="Pfam" id="PF01163">
    <property type="entry name" value="RIO1"/>
    <property type="match status" value="1"/>
</dbReference>
<organism evidence="27 28">
    <name type="scientific">Gryllus longicercus</name>
    <dbReference type="NCBI Taxonomy" id="2509291"/>
    <lineage>
        <taxon>Eukaryota</taxon>
        <taxon>Metazoa</taxon>
        <taxon>Ecdysozoa</taxon>
        <taxon>Arthropoda</taxon>
        <taxon>Hexapoda</taxon>
        <taxon>Insecta</taxon>
        <taxon>Pterygota</taxon>
        <taxon>Neoptera</taxon>
        <taxon>Polyneoptera</taxon>
        <taxon>Orthoptera</taxon>
        <taxon>Ensifera</taxon>
        <taxon>Gryllidea</taxon>
        <taxon>Grylloidea</taxon>
        <taxon>Gryllidae</taxon>
        <taxon>Gryllinae</taxon>
        <taxon>Gryllus</taxon>
    </lineage>
</organism>
<dbReference type="InterPro" id="IPR018934">
    <property type="entry name" value="RIO_dom"/>
</dbReference>
<dbReference type="GO" id="GO:0005737">
    <property type="term" value="C:cytoplasm"/>
    <property type="evidence" value="ECO:0007669"/>
    <property type="project" value="UniProtKB-SubCell"/>
</dbReference>
<evidence type="ECO:0000256" key="18">
    <source>
        <dbReference type="ARBA" id="ARBA00049360"/>
    </source>
</evidence>
<comment type="catalytic activity">
    <reaction evidence="16 21">
        <text>L-threonyl-[protein] + ATP = O-phospho-L-threonyl-[protein] + ADP + H(+)</text>
        <dbReference type="Rhea" id="RHEA:46608"/>
        <dbReference type="Rhea" id="RHEA-COMP:11060"/>
        <dbReference type="Rhea" id="RHEA-COMP:11605"/>
        <dbReference type="ChEBI" id="CHEBI:15378"/>
        <dbReference type="ChEBI" id="CHEBI:30013"/>
        <dbReference type="ChEBI" id="CHEBI:30616"/>
        <dbReference type="ChEBI" id="CHEBI:61977"/>
        <dbReference type="ChEBI" id="CHEBI:456216"/>
        <dbReference type="EC" id="2.7.11.1"/>
    </reaction>
</comment>
<dbReference type="FunFam" id="1.10.510.10:FF:000232">
    <property type="entry name" value="Serine/threonine-protein kinase RIO1"/>
    <property type="match status" value="1"/>
</dbReference>
<feature type="region of interest" description="Disordered" evidence="25">
    <location>
        <begin position="461"/>
        <end position="532"/>
    </location>
</feature>
<evidence type="ECO:0000256" key="10">
    <source>
        <dbReference type="ARBA" id="ARBA00022723"/>
    </source>
</evidence>
<sequence>MEGQFSDAEEDCQHVTFQRGKPLTVPRELESFENLTVDNLVNEADESDDFSDDGFYETHIASGISSINAVSVGNFSCQDKTSKVSDYQPPDKMFKRYLNKINVEKFEGLHLPGNVGNSLLESNRKADAEKNRRKDKHDRATVEQVLDPRTRMIVFKLLSRGTITNINGCVSTGKEANVYHASGKADEEYAIKIYKTSILIFKDREKYVSGEFRFRNGFCKHNPRKMIRTWAEKEIRNLSRLHSAGIVVPQPILLRSHVLLMQFVGHNGWPAPKLKDADLTTSRACKLYRECVVMMWKMFNKSKLVHADLSEFNLLYYEGQIYVIDVSQSVENDHPHALEFLRKDCTNINEFFRKKDVATMTVKELFDFITDPTVTETNMEEYLDRVSEIAAVRTIEERTAQELVDEEVFKKAYIPKTLREVVDAERDIMNAKKGDASLVYKTIVGMKDDLSEPQKVPEILLNSGASSSSEDDDCDEETEKSKFVDSARPRDESPNSKRLRKKAVKEKQAENRKTKMKKSEKKRLEKKGKKNK</sequence>
<feature type="binding site" evidence="24">
    <location>
        <position position="313"/>
    </location>
    <ligand>
        <name>Mg(2+)</name>
        <dbReference type="ChEBI" id="CHEBI:18420"/>
    </ligand>
</feature>
<name>A0AAN9VPM7_9ORTH</name>
<dbReference type="GO" id="GO:0042254">
    <property type="term" value="P:ribosome biogenesis"/>
    <property type="evidence" value="ECO:0007669"/>
    <property type="project" value="UniProtKB-KW"/>
</dbReference>
<comment type="similarity">
    <text evidence="3 21">Belongs to the protein kinase superfamily. RIO-type Ser/Thr kinase family.</text>
</comment>
<comment type="cofactor">
    <cofactor evidence="1 24">
        <name>Mg(2+)</name>
        <dbReference type="ChEBI" id="CHEBI:18420"/>
    </cofactor>
</comment>
<evidence type="ECO:0000256" key="6">
    <source>
        <dbReference type="ARBA" id="ARBA00022490"/>
    </source>
</evidence>
<evidence type="ECO:0000256" key="2">
    <source>
        <dbReference type="ARBA" id="ARBA00004496"/>
    </source>
</evidence>
<comment type="function">
    <text evidence="19">Involved in the final steps of cytoplasmic maturation of the 40S ribosomal subunit. Involved in processing of 18S-E pre-rRNA to the mature 18S rRNA. Required for the recycling of NOB1 and PNO1 from the late 40S precursor. The association with the very late 40S subunit intermediate may involve a translation-like checkpoint point cycle preceeding the binding to the 60S ribosomal subunit. Despite the protein kinase domain is proposed to act predominantly as an ATPase. The catalytic activity regulates its dynamic association with the 40S subunit. In addition to its role in ribosomal biogenesis acts as an adapter protein by recruiting NCL/nucleolin the to PRMT5 complex for its symmetrical methylation.</text>
</comment>
<dbReference type="GO" id="GO:0016787">
    <property type="term" value="F:hydrolase activity"/>
    <property type="evidence" value="ECO:0007669"/>
    <property type="project" value="UniProtKB-KW"/>
</dbReference>
<dbReference type="GO" id="GO:0005524">
    <property type="term" value="F:ATP binding"/>
    <property type="evidence" value="ECO:0007669"/>
    <property type="project" value="UniProtKB-KW"/>
</dbReference>
<comment type="catalytic activity">
    <reaction evidence="18">
        <text>ATP + H2O = ADP + phosphate + H(+)</text>
        <dbReference type="Rhea" id="RHEA:13065"/>
        <dbReference type="ChEBI" id="CHEBI:15377"/>
        <dbReference type="ChEBI" id="CHEBI:15378"/>
        <dbReference type="ChEBI" id="CHEBI:30616"/>
        <dbReference type="ChEBI" id="CHEBI:43474"/>
        <dbReference type="ChEBI" id="CHEBI:456216"/>
    </reaction>
</comment>